<keyword evidence="6" id="KW-1185">Reference proteome</keyword>
<evidence type="ECO:0000259" key="4">
    <source>
        <dbReference type="Pfam" id="PF01370"/>
    </source>
</evidence>
<dbReference type="PANTHER" id="PTHR43103">
    <property type="entry name" value="NUCLEOSIDE-DIPHOSPHATE-SUGAR EPIMERASE"/>
    <property type="match status" value="1"/>
</dbReference>
<comment type="similarity">
    <text evidence="1">Belongs to the NAD(P)-dependent epimerase/dehydratase family.</text>
</comment>
<accession>A0A2V3U6R4</accession>
<dbReference type="Proteomes" id="UP000248021">
    <property type="component" value="Unassembled WGS sequence"/>
</dbReference>
<dbReference type="InterPro" id="IPR036291">
    <property type="entry name" value="NAD(P)-bd_dom_sf"/>
</dbReference>
<proteinExistence type="inferred from homology"/>
<keyword evidence="2" id="KW-0560">Oxidoreductase</keyword>
<dbReference type="EMBL" id="QJJK01000005">
    <property type="protein sequence ID" value="PXW58787.1"/>
    <property type="molecule type" value="Genomic_DNA"/>
</dbReference>
<sequence length="269" mass="30223">MARRINRVLITGAGGRIGGMLRTQLRGRYERLILSDIIPLKDIQPGEDVVTVDLKDGEAVRRACRDVDAIIHCGGNPRESPWPEILEPNIIGSINVWEAARHEGVDRVVYASSNHAIAFTRRSEMLDHRSAHRPDCRYGLSKAFMEDLAFLYAYKYGVRGFGMRIGSFTPRPVDARALSTWISPRDMAQLVSVGLTADYIHEIVFGISRNKRAWWDNSNAYRLGYDPQDEAEAYADEVGHIVGDDPIAEEFQGSRFVSMEFTADPNDVP</sequence>
<dbReference type="InterPro" id="IPR001509">
    <property type="entry name" value="Epimerase_deHydtase"/>
</dbReference>
<keyword evidence="3" id="KW-0520">NAD</keyword>
<dbReference type="GO" id="GO:0016491">
    <property type="term" value="F:oxidoreductase activity"/>
    <property type="evidence" value="ECO:0007669"/>
    <property type="project" value="UniProtKB-KW"/>
</dbReference>
<evidence type="ECO:0000313" key="6">
    <source>
        <dbReference type="Proteomes" id="UP000248021"/>
    </source>
</evidence>
<organism evidence="5 6">
    <name type="scientific">Chelatococcus asaccharovorans</name>
    <dbReference type="NCBI Taxonomy" id="28210"/>
    <lineage>
        <taxon>Bacteria</taxon>
        <taxon>Pseudomonadati</taxon>
        <taxon>Pseudomonadota</taxon>
        <taxon>Alphaproteobacteria</taxon>
        <taxon>Hyphomicrobiales</taxon>
        <taxon>Chelatococcaceae</taxon>
        <taxon>Chelatococcus</taxon>
    </lineage>
</organism>
<evidence type="ECO:0000256" key="2">
    <source>
        <dbReference type="ARBA" id="ARBA00023002"/>
    </source>
</evidence>
<dbReference type="AlphaFoldDB" id="A0A2V3U6R4"/>
<dbReference type="Pfam" id="PF01370">
    <property type="entry name" value="Epimerase"/>
    <property type="match status" value="1"/>
</dbReference>
<evidence type="ECO:0000313" key="5">
    <source>
        <dbReference type="EMBL" id="PXW58787.1"/>
    </source>
</evidence>
<evidence type="ECO:0000256" key="1">
    <source>
        <dbReference type="ARBA" id="ARBA00007637"/>
    </source>
</evidence>
<comment type="caution">
    <text evidence="5">The sequence shown here is derived from an EMBL/GenBank/DDBJ whole genome shotgun (WGS) entry which is preliminary data.</text>
</comment>
<protein>
    <submittedName>
        <fullName evidence="5">Uronate dehydrogenase</fullName>
    </submittedName>
</protein>
<name>A0A2V3U6R4_9HYPH</name>
<gene>
    <name evidence="5" type="ORF">C7450_105135</name>
</gene>
<dbReference type="OrthoDB" id="8770295at2"/>
<dbReference type="RefSeq" id="WP_110374869.1">
    <property type="nucleotide sequence ID" value="NZ_JAHBRY010000001.1"/>
</dbReference>
<dbReference type="Gene3D" id="3.40.50.720">
    <property type="entry name" value="NAD(P)-binding Rossmann-like Domain"/>
    <property type="match status" value="1"/>
</dbReference>
<reference evidence="5 6" key="1">
    <citation type="submission" date="2018-05" db="EMBL/GenBank/DDBJ databases">
        <title>Genomic Encyclopedia of Type Strains, Phase IV (KMG-IV): sequencing the most valuable type-strain genomes for metagenomic binning, comparative biology and taxonomic classification.</title>
        <authorList>
            <person name="Goeker M."/>
        </authorList>
    </citation>
    <scope>NUCLEOTIDE SEQUENCE [LARGE SCALE GENOMIC DNA]</scope>
    <source>
        <strain evidence="5 6">DSM 6462</strain>
    </source>
</reference>
<dbReference type="PANTHER" id="PTHR43103:SF5">
    <property type="entry name" value="4-EPIMERASE, PUTATIVE (AFU_ORTHOLOGUE AFUA_7G00360)-RELATED"/>
    <property type="match status" value="1"/>
</dbReference>
<feature type="domain" description="NAD-dependent epimerase/dehydratase" evidence="4">
    <location>
        <begin position="8"/>
        <end position="167"/>
    </location>
</feature>
<evidence type="ECO:0000256" key="3">
    <source>
        <dbReference type="ARBA" id="ARBA00023027"/>
    </source>
</evidence>
<dbReference type="SUPFAM" id="SSF51735">
    <property type="entry name" value="NAD(P)-binding Rossmann-fold domains"/>
    <property type="match status" value="1"/>
</dbReference>